<name>A0A1A8KEA6_NOTKU</name>
<proteinExistence type="predicted"/>
<sequence>STCDSHAGVWGLNPAWALISPPCHIINVFGMLCFEGSFHWWISQETLSSVELDPGYGSGKRTITCPSRKCSTQKRVEN</sequence>
<dbReference type="EMBL" id="HAEE01009949">
    <property type="protein sequence ID" value="SBR29999.1"/>
    <property type="molecule type" value="Transcribed_RNA"/>
</dbReference>
<protein>
    <submittedName>
        <fullName evidence="1">Uncharacterized protein</fullName>
    </submittedName>
</protein>
<reference evidence="1" key="1">
    <citation type="submission" date="2016-05" db="EMBL/GenBank/DDBJ databases">
        <authorList>
            <person name="Lavstsen T."/>
            <person name="Jespersen J.S."/>
        </authorList>
    </citation>
    <scope>NUCLEOTIDE SEQUENCE</scope>
    <source>
        <tissue evidence="1">Brain</tissue>
    </source>
</reference>
<reference evidence="1" key="2">
    <citation type="submission" date="2016-06" db="EMBL/GenBank/DDBJ databases">
        <title>The genome of a short-lived fish provides insights into sex chromosome evolution and the genetic control of aging.</title>
        <authorList>
            <person name="Reichwald K."/>
            <person name="Felder M."/>
            <person name="Petzold A."/>
            <person name="Koch P."/>
            <person name="Groth M."/>
            <person name="Platzer M."/>
        </authorList>
    </citation>
    <scope>NUCLEOTIDE SEQUENCE</scope>
    <source>
        <tissue evidence="1">Brain</tissue>
    </source>
</reference>
<accession>A0A1A8KEA6</accession>
<feature type="non-terminal residue" evidence="1">
    <location>
        <position position="78"/>
    </location>
</feature>
<dbReference type="AlphaFoldDB" id="A0A1A8KEA6"/>
<evidence type="ECO:0000313" key="1">
    <source>
        <dbReference type="EMBL" id="SBR29999.1"/>
    </source>
</evidence>
<organism evidence="1">
    <name type="scientific">Nothobranchius kuhntae</name>
    <name type="common">Beira killifish</name>
    <dbReference type="NCBI Taxonomy" id="321403"/>
    <lineage>
        <taxon>Eukaryota</taxon>
        <taxon>Metazoa</taxon>
        <taxon>Chordata</taxon>
        <taxon>Craniata</taxon>
        <taxon>Vertebrata</taxon>
        <taxon>Euteleostomi</taxon>
        <taxon>Actinopterygii</taxon>
        <taxon>Neopterygii</taxon>
        <taxon>Teleostei</taxon>
        <taxon>Neoteleostei</taxon>
        <taxon>Acanthomorphata</taxon>
        <taxon>Ovalentaria</taxon>
        <taxon>Atherinomorphae</taxon>
        <taxon>Cyprinodontiformes</taxon>
        <taxon>Nothobranchiidae</taxon>
        <taxon>Nothobranchius</taxon>
    </lineage>
</organism>
<feature type="non-terminal residue" evidence="1">
    <location>
        <position position="1"/>
    </location>
</feature>
<gene>
    <name evidence="1" type="primary">DAPPUDRAFT_106000</name>
</gene>